<feature type="region of interest" description="Disordered" evidence="1">
    <location>
        <begin position="1"/>
        <end position="79"/>
    </location>
</feature>
<gene>
    <name evidence="2" type="ORF">SBAD_LOCUS3408</name>
</gene>
<sequence>MKHRPGHPRLALPRPPPPPTPVPLSRCRLQAARSAIHAEDLRRAKPVRPYSRLDSSSDPKNGWSSPTTDDHRGNGLFPHFVVAAPPPGSCCRRLTEEGGDPKMFRQSIVYI</sequence>
<reference evidence="4" key="1">
    <citation type="submission" date="2016-06" db="UniProtKB">
        <authorList>
            <consortium name="WormBaseParasite"/>
        </authorList>
    </citation>
    <scope>IDENTIFICATION</scope>
</reference>
<evidence type="ECO:0000313" key="4">
    <source>
        <dbReference type="WBParaSite" id="SBAD_0000356701-mRNA-1"/>
    </source>
</evidence>
<evidence type="ECO:0000313" key="2">
    <source>
        <dbReference type="EMBL" id="VDP01058.1"/>
    </source>
</evidence>
<protein>
    <submittedName>
        <fullName evidence="2 4">Uncharacterized protein</fullName>
    </submittedName>
</protein>
<dbReference type="Proteomes" id="UP000270296">
    <property type="component" value="Unassembled WGS sequence"/>
</dbReference>
<proteinExistence type="predicted"/>
<feature type="compositionally biased region" description="Polar residues" evidence="1">
    <location>
        <begin position="53"/>
        <end position="67"/>
    </location>
</feature>
<dbReference type="EMBL" id="UZAM01007729">
    <property type="protein sequence ID" value="VDP01058.1"/>
    <property type="molecule type" value="Genomic_DNA"/>
</dbReference>
<accession>A0A183IIG3</accession>
<reference evidence="2 3" key="2">
    <citation type="submission" date="2018-11" db="EMBL/GenBank/DDBJ databases">
        <authorList>
            <consortium name="Pathogen Informatics"/>
        </authorList>
    </citation>
    <scope>NUCLEOTIDE SEQUENCE [LARGE SCALE GENOMIC DNA]</scope>
</reference>
<dbReference type="AlphaFoldDB" id="A0A183IIG3"/>
<evidence type="ECO:0000256" key="1">
    <source>
        <dbReference type="SAM" id="MobiDB-lite"/>
    </source>
</evidence>
<evidence type="ECO:0000313" key="3">
    <source>
        <dbReference type="Proteomes" id="UP000270296"/>
    </source>
</evidence>
<organism evidence="4">
    <name type="scientific">Soboliphyme baturini</name>
    <dbReference type="NCBI Taxonomy" id="241478"/>
    <lineage>
        <taxon>Eukaryota</taxon>
        <taxon>Metazoa</taxon>
        <taxon>Ecdysozoa</taxon>
        <taxon>Nematoda</taxon>
        <taxon>Enoplea</taxon>
        <taxon>Dorylaimia</taxon>
        <taxon>Dioctophymatida</taxon>
        <taxon>Dioctophymatoidea</taxon>
        <taxon>Soboliphymatidae</taxon>
        <taxon>Soboliphyme</taxon>
    </lineage>
</organism>
<dbReference type="WBParaSite" id="SBAD_0000356701-mRNA-1">
    <property type="protein sequence ID" value="SBAD_0000356701-mRNA-1"/>
    <property type="gene ID" value="SBAD_0000356701"/>
</dbReference>
<name>A0A183IIG3_9BILA</name>
<feature type="compositionally biased region" description="Pro residues" evidence="1">
    <location>
        <begin position="13"/>
        <end position="22"/>
    </location>
</feature>
<keyword evidence="3" id="KW-1185">Reference proteome</keyword>